<dbReference type="OrthoDB" id="3542608at2"/>
<feature type="region of interest" description="Disordered" evidence="1">
    <location>
        <begin position="1"/>
        <end position="39"/>
    </location>
</feature>
<dbReference type="GO" id="GO:0003677">
    <property type="term" value="F:DNA binding"/>
    <property type="evidence" value="ECO:0007669"/>
    <property type="project" value="InterPro"/>
</dbReference>
<organism evidence="3 4">
    <name type="scientific">Actinacidiphila guanduensis</name>
    <dbReference type="NCBI Taxonomy" id="310781"/>
    <lineage>
        <taxon>Bacteria</taxon>
        <taxon>Bacillati</taxon>
        <taxon>Actinomycetota</taxon>
        <taxon>Actinomycetes</taxon>
        <taxon>Kitasatosporales</taxon>
        <taxon>Streptomycetaceae</taxon>
        <taxon>Actinacidiphila</taxon>
    </lineage>
</organism>
<protein>
    <submittedName>
        <fullName evidence="3">Transcriptional regulator, contains XRE-family HTH domain</fullName>
    </submittedName>
</protein>
<dbReference type="SMART" id="SM00530">
    <property type="entry name" value="HTH_XRE"/>
    <property type="match status" value="1"/>
</dbReference>
<evidence type="ECO:0000313" key="4">
    <source>
        <dbReference type="Proteomes" id="UP000199341"/>
    </source>
</evidence>
<dbReference type="CDD" id="cd00093">
    <property type="entry name" value="HTH_XRE"/>
    <property type="match status" value="1"/>
</dbReference>
<dbReference type="RefSeq" id="WP_093785454.1">
    <property type="nucleotide sequence ID" value="NZ_FNIE01000007.1"/>
</dbReference>
<dbReference type="InterPro" id="IPR010982">
    <property type="entry name" value="Lambda_DNA-bd_dom_sf"/>
</dbReference>
<evidence type="ECO:0000259" key="2">
    <source>
        <dbReference type="SMART" id="SM00530"/>
    </source>
</evidence>
<accession>A0A1H0GUN1</accession>
<feature type="domain" description="HTH cro/C1-type" evidence="2">
    <location>
        <begin position="43"/>
        <end position="115"/>
    </location>
</feature>
<gene>
    <name evidence="3" type="ORF">SAMN05216259_107280</name>
</gene>
<name>A0A1H0GUN1_9ACTN</name>
<dbReference type="Pfam" id="PF13560">
    <property type="entry name" value="HTH_31"/>
    <property type="match status" value="1"/>
</dbReference>
<dbReference type="SUPFAM" id="SSF47413">
    <property type="entry name" value="lambda repressor-like DNA-binding domains"/>
    <property type="match status" value="1"/>
</dbReference>
<dbReference type="Proteomes" id="UP000199341">
    <property type="component" value="Unassembled WGS sequence"/>
</dbReference>
<dbReference type="STRING" id="310781.SAMN05216259_107280"/>
<dbReference type="Gene3D" id="1.10.260.40">
    <property type="entry name" value="lambda repressor-like DNA-binding domains"/>
    <property type="match status" value="1"/>
</dbReference>
<dbReference type="PANTHER" id="PTHR35010:SF2">
    <property type="entry name" value="BLL4672 PROTEIN"/>
    <property type="match status" value="1"/>
</dbReference>
<proteinExistence type="predicted"/>
<dbReference type="Gene3D" id="3.30.450.180">
    <property type="match status" value="1"/>
</dbReference>
<evidence type="ECO:0000256" key="1">
    <source>
        <dbReference type="SAM" id="MobiDB-lite"/>
    </source>
</evidence>
<dbReference type="Pfam" id="PF17765">
    <property type="entry name" value="MLTR_LBD"/>
    <property type="match status" value="1"/>
</dbReference>
<sequence length="330" mass="36230">MAQTRTAGNAPEPTAPAPPQARPGGSSTDGSSTGQRRSELAAFLRSRRARIRPEDVGMPPGLRRRTPGLRREEVAQLAGVGVTWYTWLEQGRPINASVQVLDAVARVLRLDATEREHLYRLAGIPFVNEHVSDAEMVGEEVHGILDALDPLPAAVYNARYDVHATNATYRVLWPTDALAERWERNALYRIFSVPACCSSFANGDEELPSMVAQVRRSYGRHVGEPAWEGFIALMVEVSPTFAQMWASRDVAAPGRRVKVYRNADIGTINLMSSSLSIDGSAEQRIVVYTPVAEDDRDQLDRLRAIADPTVGCALHGKPLSQTLATRTPRP</sequence>
<reference evidence="3 4" key="1">
    <citation type="submission" date="2016-10" db="EMBL/GenBank/DDBJ databases">
        <authorList>
            <person name="de Groot N.N."/>
        </authorList>
    </citation>
    <scope>NUCLEOTIDE SEQUENCE [LARGE SCALE GENOMIC DNA]</scope>
    <source>
        <strain evidence="3 4">CGMCC 4.2022</strain>
    </source>
</reference>
<dbReference type="InterPro" id="IPR041413">
    <property type="entry name" value="MLTR_LBD"/>
</dbReference>
<evidence type="ECO:0000313" key="3">
    <source>
        <dbReference type="EMBL" id="SDO10549.1"/>
    </source>
</evidence>
<dbReference type="EMBL" id="FNIE01000007">
    <property type="protein sequence ID" value="SDO10549.1"/>
    <property type="molecule type" value="Genomic_DNA"/>
</dbReference>
<dbReference type="InterPro" id="IPR001387">
    <property type="entry name" value="Cro/C1-type_HTH"/>
</dbReference>
<keyword evidence="4" id="KW-1185">Reference proteome</keyword>
<feature type="compositionally biased region" description="Low complexity" evidence="1">
    <location>
        <begin position="22"/>
        <end position="34"/>
    </location>
</feature>
<dbReference type="PANTHER" id="PTHR35010">
    <property type="entry name" value="BLL4672 PROTEIN-RELATED"/>
    <property type="match status" value="1"/>
</dbReference>
<dbReference type="AlphaFoldDB" id="A0A1H0GUN1"/>